<feature type="region of interest" description="Disordered" evidence="3">
    <location>
        <begin position="91"/>
        <end position="111"/>
    </location>
</feature>
<dbReference type="Gene3D" id="2.80.10.50">
    <property type="match status" value="1"/>
</dbReference>
<evidence type="ECO:0000256" key="1">
    <source>
        <dbReference type="ARBA" id="ARBA00007936"/>
    </source>
</evidence>
<reference evidence="4" key="1">
    <citation type="journal article" date="2008" name="Development">
        <title>FGF signals guide migration of mesenchymal cells, control skeletal morphogenesis [corrected] and regulate gastrulation during sea urchin development.</title>
        <authorList>
            <person name="Rottinger E."/>
            <person name="Saudemont A."/>
            <person name="Duboc V."/>
            <person name="Besnardeau L."/>
            <person name="McClay D."/>
            <person name="Lepage T."/>
        </authorList>
    </citation>
    <scope>NUCLEOTIDE SEQUENCE</scope>
</reference>
<proteinExistence type="evidence at transcript level"/>
<dbReference type="InterPro" id="IPR002209">
    <property type="entry name" value="Fibroblast_GF_fam"/>
</dbReference>
<name>B0EVL8_PARLI</name>
<evidence type="ECO:0000256" key="3">
    <source>
        <dbReference type="SAM" id="MobiDB-lite"/>
    </source>
</evidence>
<evidence type="ECO:0000256" key="2">
    <source>
        <dbReference type="RuleBase" id="RU049442"/>
    </source>
</evidence>
<organism evidence="4">
    <name type="scientific">Paracentrotus lividus</name>
    <name type="common">Common sea urchin</name>
    <dbReference type="NCBI Taxonomy" id="7656"/>
    <lineage>
        <taxon>Eukaryota</taxon>
        <taxon>Metazoa</taxon>
        <taxon>Echinodermata</taxon>
        <taxon>Eleutherozoa</taxon>
        <taxon>Echinozoa</taxon>
        <taxon>Echinoidea</taxon>
        <taxon>Euechinoidea</taxon>
        <taxon>Echinacea</taxon>
        <taxon>Camarodonta</taxon>
        <taxon>Echinidea</taxon>
        <taxon>Echinidae</taxon>
        <taxon>Paracentrotus</taxon>
    </lineage>
</organism>
<protein>
    <recommendedName>
        <fullName evidence="2">Fibroblast growth factor</fullName>
        <shortName evidence="2">FGF</shortName>
    </recommendedName>
</protein>
<dbReference type="Pfam" id="PF00167">
    <property type="entry name" value="FGF"/>
    <property type="match status" value="1"/>
</dbReference>
<comment type="similarity">
    <text evidence="1 2">Belongs to the heparin-binding growth factors family.</text>
</comment>
<evidence type="ECO:0000313" key="4">
    <source>
        <dbReference type="EMBL" id="ABO65253.1"/>
    </source>
</evidence>
<dbReference type="GO" id="GO:0008083">
    <property type="term" value="F:growth factor activity"/>
    <property type="evidence" value="ECO:0007669"/>
    <property type="project" value="InterPro"/>
</dbReference>
<feature type="compositionally biased region" description="Low complexity" evidence="3">
    <location>
        <begin position="100"/>
        <end position="111"/>
    </location>
</feature>
<dbReference type="SMART" id="SM00442">
    <property type="entry name" value="FGF"/>
    <property type="match status" value="1"/>
</dbReference>
<dbReference type="PRINTS" id="PR00263">
    <property type="entry name" value="HBGFFGF"/>
</dbReference>
<dbReference type="AlphaFoldDB" id="B0EVL8"/>
<dbReference type="PANTHER" id="PTHR11486">
    <property type="entry name" value="FIBROBLAST GROWTH FACTOR"/>
    <property type="match status" value="1"/>
</dbReference>
<accession>B0EVL8</accession>
<dbReference type="SUPFAM" id="SSF50353">
    <property type="entry name" value="Cytokine"/>
    <property type="match status" value="1"/>
</dbReference>
<dbReference type="InterPro" id="IPR008996">
    <property type="entry name" value="IL1/FGF"/>
</dbReference>
<feature type="compositionally biased region" description="Low complexity" evidence="3">
    <location>
        <begin position="142"/>
        <end position="152"/>
    </location>
</feature>
<dbReference type="CDD" id="cd00058">
    <property type="entry name" value="beta-trefoil_FGF"/>
    <property type="match status" value="1"/>
</dbReference>
<feature type="region of interest" description="Disordered" evidence="3">
    <location>
        <begin position="142"/>
        <end position="205"/>
    </location>
</feature>
<dbReference type="EMBL" id="EF157978">
    <property type="protein sequence ID" value="ABO65253.1"/>
    <property type="molecule type" value="mRNA"/>
</dbReference>
<dbReference type="InterPro" id="IPR056378">
    <property type="entry name" value="Let-756-like_FGF"/>
</dbReference>
<feature type="compositionally biased region" description="Basic and acidic residues" evidence="3">
    <location>
        <begin position="153"/>
        <end position="162"/>
    </location>
</feature>
<dbReference type="PRINTS" id="PR00262">
    <property type="entry name" value="IL1HBGF"/>
</dbReference>
<sequence length="348" mass="38743">MKAKMDESGWWSSSIPASKRASHVIIIGFLCVSLAAGLSDDGGLGTRREHADTRQHHHNQQQLHTLSATIRDTADNSELLHNLLATKHSAQISKDSATGHHSSSHSNNNNNINQIIKVSNNTSSSSTTLSKLTASVLSRLNSKSPISSSSGLSRRDQGESLRSRSSMSANSTLPHHLRPSSQADAVPSNRVKRKASSRGGNNNPLIYKAKQPTQLFCRTNFRLAVHEDGTINGTRDNMDVYSSLYIQSQRRSIVSIKGLRSQLYVCVNDDGDLYGANRVSRNCYFQEKIEPNFFNTYAYKMPDSTNKRRRRKHTPFLSINKYGESRIAKVRTQKKAQFIPLVPPEELL</sequence>
<feature type="region of interest" description="Disordered" evidence="3">
    <location>
        <begin position="45"/>
        <end position="64"/>
    </location>
</feature>